<feature type="binding site" evidence="4">
    <location>
        <position position="311"/>
    </location>
    <ligand>
        <name>Mg(2+)</name>
        <dbReference type="ChEBI" id="CHEBI:18420"/>
    </ligand>
</feature>
<dbReference type="UniPathway" id="UPA01057">
    <property type="reaction ID" value="UER00163"/>
</dbReference>
<feature type="domain" description="Chorismate-utilising enzyme C-terminal" evidence="5">
    <location>
        <begin position="198"/>
        <end position="450"/>
    </location>
</feature>
<organism evidence="6 7">
    <name type="scientific">Compostibacillus humi</name>
    <dbReference type="NCBI Taxonomy" id="1245525"/>
    <lineage>
        <taxon>Bacteria</taxon>
        <taxon>Bacillati</taxon>
        <taxon>Bacillota</taxon>
        <taxon>Bacilli</taxon>
        <taxon>Bacillales</taxon>
        <taxon>Bacillaceae</taxon>
        <taxon>Compostibacillus</taxon>
    </lineage>
</organism>
<comment type="cofactor">
    <cofactor evidence="4">
        <name>Mg(2+)</name>
        <dbReference type="ChEBI" id="CHEBI:18420"/>
    </cofactor>
</comment>
<gene>
    <name evidence="4 6" type="primary">menF</name>
    <name evidence="6" type="ORF">GCM10010978_25420</name>
</gene>
<dbReference type="InterPro" id="IPR004561">
    <property type="entry name" value="IsoChor_synthase"/>
</dbReference>
<evidence type="ECO:0000256" key="4">
    <source>
        <dbReference type="HAMAP-Rule" id="MF_01935"/>
    </source>
</evidence>
<dbReference type="GO" id="GO:0009234">
    <property type="term" value="P:menaquinone biosynthetic process"/>
    <property type="evidence" value="ECO:0007669"/>
    <property type="project" value="UniProtKB-UniRule"/>
</dbReference>
<comment type="caution">
    <text evidence="6">The sequence shown here is derived from an EMBL/GenBank/DDBJ whole genome shotgun (WGS) entry which is preliminary data.</text>
</comment>
<reference evidence="6" key="1">
    <citation type="journal article" date="2014" name="Int. J. Syst. Evol. Microbiol.">
        <title>Complete genome sequence of Corynebacterium casei LMG S-19264T (=DSM 44701T), isolated from a smear-ripened cheese.</title>
        <authorList>
            <consortium name="US DOE Joint Genome Institute (JGI-PGF)"/>
            <person name="Walter F."/>
            <person name="Albersmeier A."/>
            <person name="Kalinowski J."/>
            <person name="Ruckert C."/>
        </authorList>
    </citation>
    <scope>NUCLEOTIDE SEQUENCE</scope>
    <source>
        <strain evidence="6">CGMCC 1.12360</strain>
    </source>
</reference>
<dbReference type="EC" id="5.4.4.2" evidence="4"/>
<dbReference type="GO" id="GO:0008909">
    <property type="term" value="F:isochorismate synthase activity"/>
    <property type="evidence" value="ECO:0007669"/>
    <property type="project" value="UniProtKB-UniRule"/>
</dbReference>
<dbReference type="InterPro" id="IPR015890">
    <property type="entry name" value="Chorismate_C"/>
</dbReference>
<sequence>MVLITEEQVETILTNALQQSQRNNQLVSYTKKIDPISPLHFFNQTKKLGKSRLFWASSDRELVLVAVGNLVNITPTESRFSKTKKQWEQLLNQFIIHNPYSVSGTGVVAIGGMCFDPKKPKTPLWQHYNDSDMTIPELLLTTNSGQCYLTVNLKITKDTLLEELIAQIKQWEEMLVHSDPEETLEPLTIEKKIEKEADYWKKSVVKATEEIRKGTAEKIVLAREMRLQFNRNVAIGNIIENLLETQPNSYVFAFEKGQDCFLGATPERLVKVEKDLLLSTCLAGTAPRGKTEEEDRNIAYHLLHDEKNLQEHDFVVQMIREAISDYCFDVDIPEGPVIYPLKNLQHLYTPVTAKLKRGYSIFDIVRELHPTPALGGSPKEASMAFIREYERMDRGWYGAPIGWVDSNEHGEFAVAIRSALVQQKEASLFAGCGVVEHSNPDMEYEETNIKFMPMLHVFEQGKGE</sequence>
<dbReference type="Pfam" id="PF00425">
    <property type="entry name" value="Chorismate_bind"/>
    <property type="match status" value="1"/>
</dbReference>
<accession>A0A8J2XGI6</accession>
<comment type="pathway">
    <text evidence="4">Quinol/quinone metabolism; menaquinone biosynthesis.</text>
</comment>
<proteinExistence type="inferred from homology"/>
<feature type="binding site" evidence="4">
    <location>
        <position position="446"/>
    </location>
    <ligand>
        <name>Mg(2+)</name>
        <dbReference type="ChEBI" id="CHEBI:18420"/>
    </ligand>
</feature>
<keyword evidence="4" id="KW-0479">Metal-binding</keyword>
<reference evidence="6" key="2">
    <citation type="submission" date="2020-09" db="EMBL/GenBank/DDBJ databases">
        <authorList>
            <person name="Sun Q."/>
            <person name="Zhou Y."/>
        </authorList>
    </citation>
    <scope>NUCLEOTIDE SEQUENCE</scope>
    <source>
        <strain evidence="6">CGMCC 1.12360</strain>
    </source>
</reference>
<dbReference type="GO" id="GO:0000287">
    <property type="term" value="F:magnesium ion binding"/>
    <property type="evidence" value="ECO:0007669"/>
    <property type="project" value="UniProtKB-UniRule"/>
</dbReference>
<feature type="active site" description="Proton acceptor" evidence="4">
    <location>
        <position position="218"/>
    </location>
</feature>
<dbReference type="SUPFAM" id="SSF56322">
    <property type="entry name" value="ADC synthase"/>
    <property type="match status" value="1"/>
</dbReference>
<evidence type="ECO:0000313" key="6">
    <source>
        <dbReference type="EMBL" id="GFZ84002.1"/>
    </source>
</evidence>
<protein>
    <recommendedName>
        <fullName evidence="4">Isochorismate synthase MenF</fullName>
        <ecNumber evidence="4">5.4.4.2</ecNumber>
    </recommendedName>
    <alternativeName>
        <fullName evidence="4">Isochorismate mutase</fullName>
    </alternativeName>
</protein>
<keyword evidence="3 4" id="KW-0413">Isomerase</keyword>
<evidence type="ECO:0000256" key="3">
    <source>
        <dbReference type="ARBA" id="ARBA00023235"/>
    </source>
</evidence>
<dbReference type="HAMAP" id="MF_01935">
    <property type="entry name" value="MenF"/>
    <property type="match status" value="1"/>
</dbReference>
<comment type="catalytic activity">
    <reaction evidence="1 4">
        <text>chorismate = isochorismate</text>
        <dbReference type="Rhea" id="RHEA:18985"/>
        <dbReference type="ChEBI" id="CHEBI:29748"/>
        <dbReference type="ChEBI" id="CHEBI:29780"/>
        <dbReference type="EC" id="5.4.4.2"/>
    </reaction>
</comment>
<feature type="active site" description="Proton donor" evidence="4">
    <location>
        <position position="267"/>
    </location>
</feature>
<evidence type="ECO:0000313" key="7">
    <source>
        <dbReference type="Proteomes" id="UP000602050"/>
    </source>
</evidence>
<evidence type="ECO:0000259" key="5">
    <source>
        <dbReference type="Pfam" id="PF00425"/>
    </source>
</evidence>
<comment type="similarity">
    <text evidence="2 4">Belongs to the isochorismate synthase family.</text>
</comment>
<name>A0A8J2XGI6_9BACI</name>
<dbReference type="GO" id="GO:0009697">
    <property type="term" value="P:salicylic acid biosynthetic process"/>
    <property type="evidence" value="ECO:0007669"/>
    <property type="project" value="TreeGrafter"/>
</dbReference>
<comment type="pathway">
    <text evidence="4">Quinol/quinone metabolism; 1,4-dihydroxy-2-naphthoate biosynthesis; 1,4-dihydroxy-2-naphthoate from chorismate: step 1/7.</text>
</comment>
<evidence type="ECO:0000256" key="1">
    <source>
        <dbReference type="ARBA" id="ARBA00000799"/>
    </source>
</evidence>
<dbReference type="Gene3D" id="3.60.120.10">
    <property type="entry name" value="Anthranilate synthase"/>
    <property type="match status" value="1"/>
</dbReference>
<dbReference type="RefSeq" id="WP_188392794.1">
    <property type="nucleotide sequence ID" value="NZ_BMEV01000055.1"/>
</dbReference>
<dbReference type="PANTHER" id="PTHR42839:SF1">
    <property type="entry name" value="ISOCHORISMATE SYNTHASE MENF"/>
    <property type="match status" value="1"/>
</dbReference>
<comment type="function">
    <text evidence="4">Catalyzes the conversion of chorismate to isochorismate.</text>
</comment>
<dbReference type="EMBL" id="BMEV01000055">
    <property type="protein sequence ID" value="GFZ84002.1"/>
    <property type="molecule type" value="Genomic_DNA"/>
</dbReference>
<keyword evidence="4" id="KW-0460">Magnesium</keyword>
<evidence type="ECO:0000256" key="2">
    <source>
        <dbReference type="ARBA" id="ARBA00005297"/>
    </source>
</evidence>
<keyword evidence="4" id="KW-0474">Menaquinone biosynthesis</keyword>
<dbReference type="AlphaFoldDB" id="A0A8J2XGI6"/>
<dbReference type="InterPro" id="IPR034681">
    <property type="entry name" value="MenF"/>
</dbReference>
<dbReference type="InterPro" id="IPR005801">
    <property type="entry name" value="ADC_synthase"/>
</dbReference>
<keyword evidence="7" id="KW-1185">Reference proteome</keyword>
<dbReference type="PANTHER" id="PTHR42839">
    <property type="entry name" value="ISOCHORISMATE SYNTHASE ENTC"/>
    <property type="match status" value="1"/>
</dbReference>
<dbReference type="Proteomes" id="UP000602050">
    <property type="component" value="Unassembled WGS sequence"/>
</dbReference>
<dbReference type="NCBIfam" id="TIGR00543">
    <property type="entry name" value="isochor_syn"/>
    <property type="match status" value="1"/>
</dbReference>
<dbReference type="UniPathway" id="UPA00079"/>